<dbReference type="InterPro" id="IPR005864">
    <property type="entry name" value="ATP_synth_F0_bsu_bac"/>
</dbReference>
<evidence type="ECO:0000256" key="14">
    <source>
        <dbReference type="RuleBase" id="RU003848"/>
    </source>
</evidence>
<evidence type="ECO:0000256" key="2">
    <source>
        <dbReference type="ARBA" id="ARBA00022448"/>
    </source>
</evidence>
<dbReference type="GO" id="GO:0046961">
    <property type="term" value="F:proton-transporting ATPase activity, rotational mechanism"/>
    <property type="evidence" value="ECO:0007669"/>
    <property type="project" value="TreeGrafter"/>
</dbReference>
<accession>D1CDI4</accession>
<dbReference type="EMBL" id="CP001825">
    <property type="protein sequence ID" value="ACZ40990.1"/>
    <property type="molecule type" value="Genomic_DNA"/>
</dbReference>
<dbReference type="Proteomes" id="UP000000323">
    <property type="component" value="Chromosome 1"/>
</dbReference>
<dbReference type="CDD" id="cd06503">
    <property type="entry name" value="ATP-synt_Fo_b"/>
    <property type="match status" value="1"/>
</dbReference>
<dbReference type="GO" id="GO:0045259">
    <property type="term" value="C:proton-transporting ATP synthase complex"/>
    <property type="evidence" value="ECO:0007669"/>
    <property type="project" value="UniProtKB-KW"/>
</dbReference>
<feature type="transmembrane region" description="Helical" evidence="13">
    <location>
        <begin position="12"/>
        <end position="29"/>
    </location>
</feature>
<evidence type="ECO:0000256" key="6">
    <source>
        <dbReference type="ARBA" id="ARBA00022781"/>
    </source>
</evidence>
<keyword evidence="8 13" id="KW-0406">Ion transport</keyword>
<sequence>MSAVLENLGLQLWPFIWQLVAFLILVYVLKRFAFGPVTRILDERAARVRESIETAERIQREAAEQEQRTKQMLEDARRQAQAILQQAQQAAERIQSTAQDNAREQANQIIQRAQEDIDRMKAEAIDELRRQVADLAIAAASRIIRKELDPATHRALINEVLAESVDQFRGGRPVA</sequence>
<evidence type="ECO:0000256" key="7">
    <source>
        <dbReference type="ARBA" id="ARBA00022989"/>
    </source>
</evidence>
<dbReference type="GO" id="GO:0012505">
    <property type="term" value="C:endomembrane system"/>
    <property type="evidence" value="ECO:0007669"/>
    <property type="project" value="UniProtKB-SubCell"/>
</dbReference>
<evidence type="ECO:0000256" key="13">
    <source>
        <dbReference type="HAMAP-Rule" id="MF_01398"/>
    </source>
</evidence>
<evidence type="ECO:0000256" key="12">
    <source>
        <dbReference type="ARBA" id="ARBA00037847"/>
    </source>
</evidence>
<evidence type="ECO:0000256" key="4">
    <source>
        <dbReference type="ARBA" id="ARBA00022547"/>
    </source>
</evidence>
<dbReference type="InterPro" id="IPR050059">
    <property type="entry name" value="ATP_synthase_B_chain"/>
</dbReference>
<keyword evidence="7 13" id="KW-1133">Transmembrane helix</keyword>
<evidence type="ECO:0000256" key="1">
    <source>
        <dbReference type="ARBA" id="ARBA00005513"/>
    </source>
</evidence>
<comment type="function">
    <text evidence="11 13">F(1)F(0) ATP synthase produces ATP from ADP in the presence of a proton or sodium gradient. F-type ATPases consist of two structural domains, F(1) containing the extramembraneous catalytic core and F(0) containing the membrane proton channel, linked together by a central stalk and a peripheral stalk. During catalysis, ATP synthesis in the catalytic domain of F(1) is coupled via a rotary mechanism of the central stalk subunits to proton translocation.</text>
</comment>
<evidence type="ECO:0000256" key="3">
    <source>
        <dbReference type="ARBA" id="ARBA00022475"/>
    </source>
</evidence>
<keyword evidence="5 13" id="KW-0812">Transmembrane</keyword>
<keyword evidence="6 13" id="KW-0375">Hydrogen ion transport</keyword>
<dbReference type="Pfam" id="PF00430">
    <property type="entry name" value="ATP-synt_B"/>
    <property type="match status" value="1"/>
</dbReference>
<comment type="subunit">
    <text evidence="13">F-type ATPases have 2 components, F(1) - the catalytic core - and F(0) - the membrane proton channel. F(1) has five subunits: alpha(3), beta(3), gamma(1), delta(1), epsilon(1). F(0) has three main subunits: a(1), b(2) and c(10-14). The alpha and beta chains form an alternating ring which encloses part of the gamma chain. F(1) is attached to F(0) by a central stalk formed by the gamma and epsilon chains, while a peripheral stalk is formed by the delta and b chains.</text>
</comment>
<dbReference type="GO" id="GO:0005886">
    <property type="term" value="C:plasma membrane"/>
    <property type="evidence" value="ECO:0007669"/>
    <property type="project" value="UniProtKB-SubCell"/>
</dbReference>
<dbReference type="KEGG" id="ttr:Tter_0067"/>
<keyword evidence="3 13" id="KW-1003">Cell membrane</keyword>
<evidence type="ECO:0000256" key="11">
    <source>
        <dbReference type="ARBA" id="ARBA00025198"/>
    </source>
</evidence>
<evidence type="ECO:0000256" key="10">
    <source>
        <dbReference type="ARBA" id="ARBA00023310"/>
    </source>
</evidence>
<proteinExistence type="inferred from homology"/>
<dbReference type="PANTHER" id="PTHR33445">
    <property type="entry name" value="ATP SYNTHASE SUBUNIT B', CHLOROPLASTIC"/>
    <property type="match status" value="1"/>
</dbReference>
<gene>
    <name evidence="13" type="primary">atpF</name>
    <name evidence="16" type="ordered locus">Tter_0067</name>
</gene>
<dbReference type="eggNOG" id="COG0711">
    <property type="taxonomic scope" value="Bacteria"/>
</dbReference>
<keyword evidence="17" id="KW-1185">Reference proteome</keyword>
<evidence type="ECO:0000313" key="17">
    <source>
        <dbReference type="Proteomes" id="UP000000323"/>
    </source>
</evidence>
<keyword evidence="9 13" id="KW-0472">Membrane</keyword>
<evidence type="ECO:0000256" key="15">
    <source>
        <dbReference type="SAM" id="Coils"/>
    </source>
</evidence>
<dbReference type="InterPro" id="IPR002146">
    <property type="entry name" value="ATP_synth_b/b'su_bac/chlpt"/>
</dbReference>
<protein>
    <recommendedName>
        <fullName evidence="13">ATP synthase subunit b</fullName>
    </recommendedName>
    <alternativeName>
        <fullName evidence="13">ATP synthase F(0) sector subunit b</fullName>
    </alternativeName>
    <alternativeName>
        <fullName evidence="13">ATPase subunit I</fullName>
    </alternativeName>
    <alternativeName>
        <fullName evidence="13">F-type ATPase subunit b</fullName>
        <shortName evidence="13">F-ATPase subunit b</shortName>
    </alternativeName>
</protein>
<organism evidence="16 17">
    <name type="scientific">Thermobaculum terrenum (strain ATCC BAA-798 / CCMEE 7001 / YNP1)</name>
    <dbReference type="NCBI Taxonomy" id="525904"/>
    <lineage>
        <taxon>Bacteria</taxon>
        <taxon>Bacillati</taxon>
        <taxon>Chloroflexota</taxon>
        <taxon>Chloroflexia</taxon>
        <taxon>Candidatus Thermobaculales</taxon>
        <taxon>Candidatus Thermobaculaceae</taxon>
        <taxon>Thermobaculum</taxon>
    </lineage>
</organism>
<dbReference type="STRING" id="525904.Tter_0067"/>
<reference evidence="17" key="1">
    <citation type="journal article" date="2010" name="Stand. Genomic Sci.">
        <title>Complete genome sequence of 'Thermobaculum terrenum' type strain (YNP1).</title>
        <authorList>
            <person name="Kiss H."/>
            <person name="Cleland D."/>
            <person name="Lapidus A."/>
            <person name="Lucas S."/>
            <person name="Glavina Del Rio T."/>
            <person name="Nolan M."/>
            <person name="Tice H."/>
            <person name="Han C."/>
            <person name="Goodwin L."/>
            <person name="Pitluck S."/>
            <person name="Liolios K."/>
            <person name="Ivanova N."/>
            <person name="Mavromatis K."/>
            <person name="Ovchinnikova G."/>
            <person name="Pati A."/>
            <person name="Chen A."/>
            <person name="Palaniappan K."/>
            <person name="Land M."/>
            <person name="Hauser L."/>
            <person name="Chang Y."/>
            <person name="Jeffries C."/>
            <person name="Lu M."/>
            <person name="Brettin T."/>
            <person name="Detter J."/>
            <person name="Goker M."/>
            <person name="Tindall B."/>
            <person name="Beck B."/>
            <person name="McDermott T."/>
            <person name="Woyke T."/>
            <person name="Bristow J."/>
            <person name="Eisen J."/>
            <person name="Markowitz V."/>
            <person name="Hugenholtz P."/>
            <person name="Kyrpides N."/>
            <person name="Klenk H."/>
            <person name="Cheng J."/>
        </authorList>
    </citation>
    <scope>NUCLEOTIDE SEQUENCE [LARGE SCALE GENOMIC DNA]</scope>
    <source>
        <strain evidence="17">ATCC BAA-798 / YNP1</strain>
    </source>
</reference>
<keyword evidence="15" id="KW-0175">Coiled coil</keyword>
<evidence type="ECO:0000256" key="5">
    <source>
        <dbReference type="ARBA" id="ARBA00022692"/>
    </source>
</evidence>
<dbReference type="InterPro" id="IPR028987">
    <property type="entry name" value="ATP_synth_B-like_membr_sf"/>
</dbReference>
<dbReference type="Gene3D" id="1.20.5.620">
    <property type="entry name" value="F1F0 ATP synthase subunit B, membrane domain"/>
    <property type="match status" value="1"/>
</dbReference>
<keyword evidence="2 13" id="KW-0813">Transport</keyword>
<dbReference type="NCBIfam" id="TIGR01144">
    <property type="entry name" value="ATP_synt_b"/>
    <property type="match status" value="1"/>
</dbReference>
<comment type="subcellular location">
    <subcellularLocation>
        <location evidence="13">Cell membrane</location>
        <topology evidence="13">Single-pass membrane protein</topology>
    </subcellularLocation>
    <subcellularLocation>
        <location evidence="12">Endomembrane system</location>
        <topology evidence="12">Single-pass membrane protein</topology>
    </subcellularLocation>
</comment>
<evidence type="ECO:0000256" key="8">
    <source>
        <dbReference type="ARBA" id="ARBA00023065"/>
    </source>
</evidence>
<dbReference type="AlphaFoldDB" id="D1CDI4"/>
<dbReference type="HAMAP" id="MF_01398">
    <property type="entry name" value="ATP_synth_b_bprime"/>
    <property type="match status" value="1"/>
</dbReference>
<dbReference type="HOGENOM" id="CLU_079215_4_4_0"/>
<dbReference type="GO" id="GO:0046933">
    <property type="term" value="F:proton-transporting ATP synthase activity, rotational mechanism"/>
    <property type="evidence" value="ECO:0007669"/>
    <property type="project" value="UniProtKB-UniRule"/>
</dbReference>
<evidence type="ECO:0000313" key="16">
    <source>
        <dbReference type="EMBL" id="ACZ40990.1"/>
    </source>
</evidence>
<dbReference type="SUPFAM" id="SSF81573">
    <property type="entry name" value="F1F0 ATP synthase subunit B, membrane domain"/>
    <property type="match status" value="1"/>
</dbReference>
<name>D1CDI4_THET1</name>
<keyword evidence="4 13" id="KW-0138">CF(0)</keyword>
<dbReference type="RefSeq" id="WP_012874025.1">
    <property type="nucleotide sequence ID" value="NC_013525.1"/>
</dbReference>
<keyword evidence="10 13" id="KW-0066">ATP synthesis</keyword>
<comment type="function">
    <text evidence="13">Component of the F(0) channel, it forms part of the peripheral stalk, linking F(1) to F(0).</text>
</comment>
<dbReference type="OrthoDB" id="5518984at2"/>
<feature type="coiled-coil region" evidence="15">
    <location>
        <begin position="48"/>
        <end position="130"/>
    </location>
</feature>
<evidence type="ECO:0000256" key="9">
    <source>
        <dbReference type="ARBA" id="ARBA00023136"/>
    </source>
</evidence>
<comment type="similarity">
    <text evidence="1 13 14">Belongs to the ATPase B chain family.</text>
</comment>
<dbReference type="PANTHER" id="PTHR33445:SF1">
    <property type="entry name" value="ATP SYNTHASE SUBUNIT B"/>
    <property type="match status" value="1"/>
</dbReference>